<dbReference type="InterPro" id="IPR011711">
    <property type="entry name" value="GntR_C"/>
</dbReference>
<reference evidence="5" key="2">
    <citation type="submission" date="2021-04" db="EMBL/GenBank/DDBJ databases">
        <authorList>
            <person name="Gilroy R."/>
        </authorList>
    </citation>
    <scope>NUCLEOTIDE SEQUENCE</scope>
    <source>
        <strain evidence="5">ChiBcec8-14828</strain>
    </source>
</reference>
<accession>A0A9D2M278</accession>
<feature type="domain" description="HTH gntR-type" evidence="4">
    <location>
        <begin position="12"/>
        <end position="79"/>
    </location>
</feature>
<dbReference type="EMBL" id="DWYA01000052">
    <property type="protein sequence ID" value="HJB39817.1"/>
    <property type="molecule type" value="Genomic_DNA"/>
</dbReference>
<name>A0A9D2M278_9FIRM</name>
<dbReference type="Proteomes" id="UP000824209">
    <property type="component" value="Unassembled WGS sequence"/>
</dbReference>
<evidence type="ECO:0000259" key="4">
    <source>
        <dbReference type="PROSITE" id="PS50949"/>
    </source>
</evidence>
<dbReference type="PROSITE" id="PS50949">
    <property type="entry name" value="HTH_GNTR"/>
    <property type="match status" value="1"/>
</dbReference>
<keyword evidence="1" id="KW-0805">Transcription regulation</keyword>
<keyword evidence="2" id="KW-0238">DNA-binding</keyword>
<evidence type="ECO:0000256" key="2">
    <source>
        <dbReference type="ARBA" id="ARBA00023125"/>
    </source>
</evidence>
<evidence type="ECO:0000313" key="5">
    <source>
        <dbReference type="EMBL" id="HJB39817.1"/>
    </source>
</evidence>
<protein>
    <submittedName>
        <fullName evidence="5">GntR family transcriptional regulator</fullName>
    </submittedName>
</protein>
<dbReference type="CDD" id="cd07377">
    <property type="entry name" value="WHTH_GntR"/>
    <property type="match status" value="1"/>
</dbReference>
<dbReference type="Pfam" id="PF07729">
    <property type="entry name" value="FCD"/>
    <property type="match status" value="1"/>
</dbReference>
<dbReference type="InterPro" id="IPR000524">
    <property type="entry name" value="Tscrpt_reg_HTH_GntR"/>
</dbReference>
<dbReference type="Gene3D" id="1.10.10.10">
    <property type="entry name" value="Winged helix-like DNA-binding domain superfamily/Winged helix DNA-binding domain"/>
    <property type="match status" value="1"/>
</dbReference>
<evidence type="ECO:0000313" key="6">
    <source>
        <dbReference type="Proteomes" id="UP000824209"/>
    </source>
</evidence>
<dbReference type="InterPro" id="IPR036388">
    <property type="entry name" value="WH-like_DNA-bd_sf"/>
</dbReference>
<keyword evidence="3" id="KW-0804">Transcription</keyword>
<dbReference type="InterPro" id="IPR036390">
    <property type="entry name" value="WH_DNA-bd_sf"/>
</dbReference>
<dbReference type="Pfam" id="PF00392">
    <property type="entry name" value="GntR"/>
    <property type="match status" value="1"/>
</dbReference>
<dbReference type="InterPro" id="IPR008920">
    <property type="entry name" value="TF_FadR/GntR_C"/>
</dbReference>
<sequence length="242" mass="27596">MKQRTSTPRPSDLARKDIFQTLRANILSCDFKPGEALSENALAAAFGVSRTPVRDALAKLSACGLIDTFPQRGSAVSMISHSRVRELAFMRAVLEKAVIRQAVEAYSPELQEELATILSVQESCCKSGDILQFLYKELDFYKQFYLCCGRLAVWQTYRWLWSDALRVRFLSLQTFHYHQSPSRAMGSDHWLAAGRMLLDAFSCRDVCACERLVGDNIDEFVRDAQRLRDLFPHYFAPEPRLV</sequence>
<dbReference type="PANTHER" id="PTHR43537">
    <property type="entry name" value="TRANSCRIPTIONAL REGULATOR, GNTR FAMILY"/>
    <property type="match status" value="1"/>
</dbReference>
<dbReference type="PRINTS" id="PR00035">
    <property type="entry name" value="HTHGNTR"/>
</dbReference>
<dbReference type="SUPFAM" id="SSF46785">
    <property type="entry name" value="Winged helix' DNA-binding domain"/>
    <property type="match status" value="1"/>
</dbReference>
<dbReference type="Gene3D" id="1.20.120.530">
    <property type="entry name" value="GntR ligand-binding domain-like"/>
    <property type="match status" value="1"/>
</dbReference>
<proteinExistence type="predicted"/>
<dbReference type="AlphaFoldDB" id="A0A9D2M278"/>
<dbReference type="GO" id="GO:0003677">
    <property type="term" value="F:DNA binding"/>
    <property type="evidence" value="ECO:0007669"/>
    <property type="project" value="UniProtKB-KW"/>
</dbReference>
<dbReference type="SMART" id="SM00895">
    <property type="entry name" value="FCD"/>
    <property type="match status" value="1"/>
</dbReference>
<reference evidence="5" key="1">
    <citation type="journal article" date="2021" name="PeerJ">
        <title>Extensive microbial diversity within the chicken gut microbiome revealed by metagenomics and culture.</title>
        <authorList>
            <person name="Gilroy R."/>
            <person name="Ravi A."/>
            <person name="Getino M."/>
            <person name="Pursley I."/>
            <person name="Horton D.L."/>
            <person name="Alikhan N.F."/>
            <person name="Baker D."/>
            <person name="Gharbi K."/>
            <person name="Hall N."/>
            <person name="Watson M."/>
            <person name="Adriaenssens E.M."/>
            <person name="Foster-Nyarko E."/>
            <person name="Jarju S."/>
            <person name="Secka A."/>
            <person name="Antonio M."/>
            <person name="Oren A."/>
            <person name="Chaudhuri R.R."/>
            <person name="La Ragione R."/>
            <person name="Hildebrand F."/>
            <person name="Pallen M.J."/>
        </authorList>
    </citation>
    <scope>NUCLEOTIDE SEQUENCE</scope>
    <source>
        <strain evidence="5">ChiBcec8-14828</strain>
    </source>
</reference>
<dbReference type="GO" id="GO:0003700">
    <property type="term" value="F:DNA-binding transcription factor activity"/>
    <property type="evidence" value="ECO:0007669"/>
    <property type="project" value="InterPro"/>
</dbReference>
<dbReference type="PANTHER" id="PTHR43537:SF45">
    <property type="entry name" value="GNTR FAMILY REGULATORY PROTEIN"/>
    <property type="match status" value="1"/>
</dbReference>
<evidence type="ECO:0000256" key="1">
    <source>
        <dbReference type="ARBA" id="ARBA00023015"/>
    </source>
</evidence>
<organism evidence="5 6">
    <name type="scientific">Candidatus Ruthenibacterium avium</name>
    <dbReference type="NCBI Taxonomy" id="2838751"/>
    <lineage>
        <taxon>Bacteria</taxon>
        <taxon>Bacillati</taxon>
        <taxon>Bacillota</taxon>
        <taxon>Clostridia</taxon>
        <taxon>Eubacteriales</taxon>
        <taxon>Oscillospiraceae</taxon>
        <taxon>Ruthenibacterium</taxon>
    </lineage>
</organism>
<gene>
    <name evidence="5" type="ORF">H9943_05415</name>
</gene>
<comment type="caution">
    <text evidence="5">The sequence shown here is derived from an EMBL/GenBank/DDBJ whole genome shotgun (WGS) entry which is preliminary data.</text>
</comment>
<evidence type="ECO:0000256" key="3">
    <source>
        <dbReference type="ARBA" id="ARBA00023163"/>
    </source>
</evidence>
<dbReference type="SMART" id="SM00345">
    <property type="entry name" value="HTH_GNTR"/>
    <property type="match status" value="1"/>
</dbReference>
<dbReference type="SUPFAM" id="SSF48008">
    <property type="entry name" value="GntR ligand-binding domain-like"/>
    <property type="match status" value="1"/>
</dbReference>